<dbReference type="PROSITE" id="PS50109">
    <property type="entry name" value="HIS_KIN"/>
    <property type="match status" value="1"/>
</dbReference>
<dbReference type="SMART" id="SM00091">
    <property type="entry name" value="PAS"/>
    <property type="match status" value="2"/>
</dbReference>
<dbReference type="Pfam" id="PF08447">
    <property type="entry name" value="PAS_3"/>
    <property type="match status" value="1"/>
</dbReference>
<dbReference type="CDD" id="cd00130">
    <property type="entry name" value="PAS"/>
    <property type="match status" value="1"/>
</dbReference>
<feature type="domain" description="PAS" evidence="7">
    <location>
        <begin position="324"/>
        <end position="385"/>
    </location>
</feature>
<accession>A0ABY9PZC2</accession>
<dbReference type="InterPro" id="IPR000014">
    <property type="entry name" value="PAS"/>
</dbReference>
<comment type="catalytic activity">
    <reaction evidence="1">
        <text>ATP + protein L-histidine = ADP + protein N-phospho-L-histidine.</text>
        <dbReference type="EC" id="2.7.13.3"/>
    </reaction>
</comment>
<dbReference type="SMART" id="SM00388">
    <property type="entry name" value="HisKA"/>
    <property type="match status" value="1"/>
</dbReference>
<dbReference type="CDD" id="cd00082">
    <property type="entry name" value="HisKA"/>
    <property type="match status" value="1"/>
</dbReference>
<proteinExistence type="predicted"/>
<dbReference type="SUPFAM" id="SSF55874">
    <property type="entry name" value="ATPase domain of HSP90 chaperone/DNA topoisomerase II/histidine kinase"/>
    <property type="match status" value="1"/>
</dbReference>
<keyword evidence="8" id="KW-0808">Transferase</keyword>
<dbReference type="PANTHER" id="PTHR43547:SF2">
    <property type="entry name" value="HYBRID SIGNAL TRANSDUCTION HISTIDINE KINASE C"/>
    <property type="match status" value="1"/>
</dbReference>
<dbReference type="NCBIfam" id="TIGR00229">
    <property type="entry name" value="sensory_box"/>
    <property type="match status" value="2"/>
</dbReference>
<evidence type="ECO:0000259" key="6">
    <source>
        <dbReference type="PROSITE" id="PS50109"/>
    </source>
</evidence>
<dbReference type="InterPro" id="IPR035965">
    <property type="entry name" value="PAS-like_dom_sf"/>
</dbReference>
<evidence type="ECO:0000256" key="4">
    <source>
        <dbReference type="ARBA" id="ARBA00022777"/>
    </source>
</evidence>
<evidence type="ECO:0000256" key="1">
    <source>
        <dbReference type="ARBA" id="ARBA00000085"/>
    </source>
</evidence>
<name>A0ABY9PZC2_9FIRM</name>
<keyword evidence="9" id="KW-1185">Reference proteome</keyword>
<keyword evidence="3" id="KW-0597">Phosphoprotein</keyword>
<dbReference type="InterPro" id="IPR013656">
    <property type="entry name" value="PAS_4"/>
</dbReference>
<dbReference type="EC" id="2.7.13.3" evidence="2"/>
<dbReference type="Proteomes" id="UP001235030">
    <property type="component" value="Chromosome"/>
</dbReference>
<dbReference type="Gene3D" id="3.30.450.20">
    <property type="entry name" value="PAS domain"/>
    <property type="match status" value="2"/>
</dbReference>
<dbReference type="PROSITE" id="PS50112">
    <property type="entry name" value="PAS"/>
    <property type="match status" value="2"/>
</dbReference>
<dbReference type="InterPro" id="IPR013655">
    <property type="entry name" value="PAS_fold_3"/>
</dbReference>
<dbReference type="PANTHER" id="PTHR43547">
    <property type="entry name" value="TWO-COMPONENT HISTIDINE KINASE"/>
    <property type="match status" value="1"/>
</dbReference>
<dbReference type="SUPFAM" id="SSF47384">
    <property type="entry name" value="Homodimeric domain of signal transducing histidine kinase"/>
    <property type="match status" value="1"/>
</dbReference>
<evidence type="ECO:0000313" key="8">
    <source>
        <dbReference type="EMBL" id="WMT81068.1"/>
    </source>
</evidence>
<dbReference type="InterPro" id="IPR003661">
    <property type="entry name" value="HisK_dim/P_dom"/>
</dbReference>
<evidence type="ECO:0000256" key="3">
    <source>
        <dbReference type="ARBA" id="ARBA00022553"/>
    </source>
</evidence>
<dbReference type="Pfam" id="PF08448">
    <property type="entry name" value="PAS_4"/>
    <property type="match status" value="1"/>
</dbReference>
<evidence type="ECO:0000259" key="7">
    <source>
        <dbReference type="PROSITE" id="PS50112"/>
    </source>
</evidence>
<evidence type="ECO:0000256" key="2">
    <source>
        <dbReference type="ARBA" id="ARBA00012438"/>
    </source>
</evidence>
<dbReference type="SUPFAM" id="SSF55785">
    <property type="entry name" value="PYP-like sensor domain (PAS domain)"/>
    <property type="match status" value="2"/>
</dbReference>
<dbReference type="Gene3D" id="1.10.287.130">
    <property type="match status" value="1"/>
</dbReference>
<reference evidence="8 9" key="1">
    <citation type="submission" date="2022-07" db="EMBL/GenBank/DDBJ databases">
        <title>Genome sequence of Terrisporobacter mayombei DSM6539.</title>
        <authorList>
            <person name="Boeer T."/>
            <person name="Bengelsdorf F.R."/>
            <person name="Daniel R."/>
            <person name="Poehlein A."/>
        </authorList>
    </citation>
    <scope>NUCLEOTIDE SEQUENCE [LARGE SCALE GENOMIC DNA]</scope>
    <source>
        <strain evidence="8 9">DSM 6539</strain>
    </source>
</reference>
<dbReference type="InterPro" id="IPR003594">
    <property type="entry name" value="HATPase_dom"/>
</dbReference>
<keyword evidence="5" id="KW-0902">Two-component regulatory system</keyword>
<gene>
    <name evidence="8" type="primary">sasA_9</name>
    <name evidence="8" type="ORF">TEMA_14000</name>
</gene>
<dbReference type="Pfam" id="PF00512">
    <property type="entry name" value="HisKA"/>
    <property type="match status" value="1"/>
</dbReference>
<evidence type="ECO:0000256" key="5">
    <source>
        <dbReference type="ARBA" id="ARBA00023012"/>
    </source>
</evidence>
<dbReference type="GO" id="GO:0016740">
    <property type="term" value="F:transferase activity"/>
    <property type="evidence" value="ECO:0007669"/>
    <property type="project" value="UniProtKB-KW"/>
</dbReference>
<dbReference type="InterPro" id="IPR036890">
    <property type="entry name" value="HATPase_C_sf"/>
</dbReference>
<protein>
    <recommendedName>
        <fullName evidence="2">histidine kinase</fullName>
        <ecNumber evidence="2">2.7.13.3</ecNumber>
    </recommendedName>
</protein>
<organism evidence="8 9">
    <name type="scientific">Terrisporobacter mayombei</name>
    <dbReference type="NCBI Taxonomy" id="1541"/>
    <lineage>
        <taxon>Bacteria</taxon>
        <taxon>Bacillati</taxon>
        <taxon>Bacillota</taxon>
        <taxon>Clostridia</taxon>
        <taxon>Peptostreptococcales</taxon>
        <taxon>Peptostreptococcaceae</taxon>
        <taxon>Terrisporobacter</taxon>
    </lineage>
</organism>
<feature type="domain" description="PAS" evidence="7">
    <location>
        <begin position="23"/>
        <end position="67"/>
    </location>
</feature>
<keyword evidence="4" id="KW-0418">Kinase</keyword>
<dbReference type="EMBL" id="CP101637">
    <property type="protein sequence ID" value="WMT81068.1"/>
    <property type="molecule type" value="Genomic_DNA"/>
</dbReference>
<dbReference type="SMART" id="SM00387">
    <property type="entry name" value="HATPase_c"/>
    <property type="match status" value="1"/>
</dbReference>
<feature type="domain" description="Histidine kinase" evidence="6">
    <location>
        <begin position="462"/>
        <end position="637"/>
    </location>
</feature>
<evidence type="ECO:0000313" key="9">
    <source>
        <dbReference type="Proteomes" id="UP001235030"/>
    </source>
</evidence>
<dbReference type="InterPro" id="IPR005467">
    <property type="entry name" value="His_kinase_dom"/>
</dbReference>
<sequence length="642" mass="75061">MENYNDEKSIFIIGKEVNSKPYNIEVLEDILDNINICTYALDEDGKYIYGNKTFADILNINREDIIGVYNKDYWKHHIYKEFEKNNKYVFESKSPQKFNEKIEVDGHIHCYRSYKVPIYNENGKPKYIVASTKNIDLSKMLSDELYKNYNTTTNKNILDVDRSRSFYLNKILINVAEHILDYTQADGISILLYDKDKKGLVPFIKLREAKKQLENVEIIPFNVENLYSDVYKSYLNNMFTKEKMTNLTSSDYISTDDLDYAGNYVIELSNEFIGFVGISYSNNNYPKFNIDEYMKCICSKISVVLMNIMLSNEVSAENKKREYTEKELEEYLDISVDLVAIVGKDGYIKRISHSWCNVLGWTEEELLSKALSDFVHPEELKSFKEGDNLENLDGKNTRNTIRFRHKDGKYIYIEWNSRYLGKEEIYVTTARDITKKLEGEKEKRKLEEAVYLEVVKNEFFSNISHEFRTPINIILGTMQIINKYIENNNIQIDSLKQYIKYIKQNSYRLLRLSNNLIDISKMDIGIYNLKCTNQNIINIIEDITLSVADYTKTNKINLIFDTDEEEVITYCDPDKIERIMLNLLSNAIKYTPQNGFIKVIVNVSYDEIIVSVKDSGTGIPEDKLNTIFDRFKQVDGLLSRSC</sequence>
<dbReference type="InterPro" id="IPR036097">
    <property type="entry name" value="HisK_dim/P_sf"/>
</dbReference>
<dbReference type="Pfam" id="PF02518">
    <property type="entry name" value="HATPase_c"/>
    <property type="match status" value="1"/>
</dbReference>
<dbReference type="Gene3D" id="3.30.565.10">
    <property type="entry name" value="Histidine kinase-like ATPase, C-terminal domain"/>
    <property type="match status" value="1"/>
</dbReference>